<gene>
    <name evidence="5" type="ORF">COU47_03780</name>
</gene>
<dbReference type="SMART" id="SM00028">
    <property type="entry name" value="TPR"/>
    <property type="match status" value="4"/>
</dbReference>
<feature type="repeat" description="TPR" evidence="3">
    <location>
        <begin position="107"/>
        <end position="140"/>
    </location>
</feature>
<proteinExistence type="predicted"/>
<feature type="repeat" description="TPR" evidence="3">
    <location>
        <begin position="73"/>
        <end position="106"/>
    </location>
</feature>
<dbReference type="EMBL" id="PFCO01000009">
    <property type="protein sequence ID" value="PIR69196.1"/>
    <property type="molecule type" value="Genomic_DNA"/>
</dbReference>
<accession>A0A2H0TCB3</accession>
<dbReference type="InterPro" id="IPR019734">
    <property type="entry name" value="TPR_rpt"/>
</dbReference>
<dbReference type="Pfam" id="PF14559">
    <property type="entry name" value="TPR_19"/>
    <property type="match status" value="2"/>
</dbReference>
<evidence type="ECO:0000256" key="4">
    <source>
        <dbReference type="SAM" id="MobiDB-lite"/>
    </source>
</evidence>
<dbReference type="PROSITE" id="PS50293">
    <property type="entry name" value="TPR_REGION"/>
    <property type="match status" value="1"/>
</dbReference>
<evidence type="ECO:0000256" key="1">
    <source>
        <dbReference type="ARBA" id="ARBA00022737"/>
    </source>
</evidence>
<reference evidence="6" key="1">
    <citation type="submission" date="2017-09" db="EMBL/GenBank/DDBJ databases">
        <title>Depth-based differentiation of microbial function through sediment-hosted aquifers and enrichment of novel symbionts in the deep terrestrial subsurface.</title>
        <authorList>
            <person name="Probst A.J."/>
            <person name="Ladd B."/>
            <person name="Jarett J.K."/>
            <person name="Geller-Mcgrath D.E."/>
            <person name="Sieber C.M.K."/>
            <person name="Emerson J.B."/>
            <person name="Anantharaman K."/>
            <person name="Thomas B.C."/>
            <person name="Malmstrom R."/>
            <person name="Stieglmeier M."/>
            <person name="Klingl A."/>
            <person name="Woyke T."/>
            <person name="Ryan C.M."/>
            <person name="Banfield J.F."/>
        </authorList>
    </citation>
    <scope>NUCLEOTIDE SEQUENCE [LARGE SCALE GENOMIC DNA]</scope>
</reference>
<keyword evidence="2 3" id="KW-0802">TPR repeat</keyword>
<dbReference type="InterPro" id="IPR051685">
    <property type="entry name" value="Ycf3/AcsC/BcsC/TPR_MFPF"/>
</dbReference>
<feature type="compositionally biased region" description="Basic and acidic residues" evidence="4">
    <location>
        <begin position="163"/>
        <end position="173"/>
    </location>
</feature>
<evidence type="ECO:0000313" key="5">
    <source>
        <dbReference type="EMBL" id="PIR69196.1"/>
    </source>
</evidence>
<keyword evidence="1" id="KW-0677">Repeat</keyword>
<dbReference type="AlphaFoldDB" id="A0A2H0TCB3"/>
<dbReference type="InterPro" id="IPR011990">
    <property type="entry name" value="TPR-like_helical_dom_sf"/>
</dbReference>
<dbReference type="SUPFAM" id="SSF48452">
    <property type="entry name" value="TPR-like"/>
    <property type="match status" value="1"/>
</dbReference>
<protein>
    <submittedName>
        <fullName evidence="5">Uncharacterized protein</fullName>
    </submittedName>
</protein>
<comment type="caution">
    <text evidence="5">The sequence shown here is derived from an EMBL/GenBank/DDBJ whole genome shotgun (WGS) entry which is preliminary data.</text>
</comment>
<evidence type="ECO:0000313" key="6">
    <source>
        <dbReference type="Proteomes" id="UP000231503"/>
    </source>
</evidence>
<feature type="non-terminal residue" evidence="5">
    <location>
        <position position="1"/>
    </location>
</feature>
<name>A0A2H0TCB3_9BACT</name>
<evidence type="ECO:0000256" key="2">
    <source>
        <dbReference type="ARBA" id="ARBA00022803"/>
    </source>
</evidence>
<dbReference type="Proteomes" id="UP000231503">
    <property type="component" value="Unassembled WGS sequence"/>
</dbReference>
<dbReference type="PANTHER" id="PTHR44943:SF8">
    <property type="entry name" value="TPR REPEAT-CONTAINING PROTEIN MJ0263"/>
    <property type="match status" value="1"/>
</dbReference>
<organism evidence="5 6">
    <name type="scientific">Candidatus Niyogibacteria bacterium CG10_big_fil_rev_8_21_14_0_10_46_36</name>
    <dbReference type="NCBI Taxonomy" id="1974726"/>
    <lineage>
        <taxon>Bacteria</taxon>
        <taxon>Candidatus Niyogiibacteriota</taxon>
    </lineage>
</organism>
<dbReference type="PANTHER" id="PTHR44943">
    <property type="entry name" value="CELLULOSE SYNTHASE OPERON PROTEIN C"/>
    <property type="match status" value="1"/>
</dbReference>
<feature type="region of interest" description="Disordered" evidence="4">
    <location>
        <begin position="154"/>
        <end position="173"/>
    </location>
</feature>
<sequence length="173" mass="19315">SPQSPEALFARARAKTQVGELDDAESLLQQAINIKTDYAPARFLLAQIEAQAGNIAAAIEETRNTQFLLPNDIGVLFQLGLLYYQDGQFKNAQQVFERAIELNPNYSNARYFLGLIYDLQGDREGAIEQFENIVELNPDSAEIKQILSNLRNGRPALEGIPPPEDRETPPLNE</sequence>
<evidence type="ECO:0000256" key="3">
    <source>
        <dbReference type="PROSITE-ProRule" id="PRU00339"/>
    </source>
</evidence>
<dbReference type="PROSITE" id="PS50005">
    <property type="entry name" value="TPR"/>
    <property type="match status" value="2"/>
</dbReference>
<dbReference type="Gene3D" id="1.25.40.10">
    <property type="entry name" value="Tetratricopeptide repeat domain"/>
    <property type="match status" value="2"/>
</dbReference>